<feature type="transmembrane region" description="Helical" evidence="1">
    <location>
        <begin position="122"/>
        <end position="142"/>
    </location>
</feature>
<keyword evidence="1" id="KW-0812">Transmembrane</keyword>
<protein>
    <submittedName>
        <fullName evidence="2">Uncharacterized protein</fullName>
    </submittedName>
</protein>
<keyword evidence="1" id="KW-0472">Membrane</keyword>
<organism evidence="2">
    <name type="scientific">Grammatophora oceanica</name>
    <dbReference type="NCBI Taxonomy" id="210454"/>
    <lineage>
        <taxon>Eukaryota</taxon>
        <taxon>Sar</taxon>
        <taxon>Stramenopiles</taxon>
        <taxon>Ochrophyta</taxon>
        <taxon>Bacillariophyta</taxon>
        <taxon>Fragilariophyceae</taxon>
        <taxon>Fragilariophycidae</taxon>
        <taxon>Rhabdonematales</taxon>
        <taxon>Grammatophoraceae</taxon>
        <taxon>Grammatophora</taxon>
    </lineage>
</organism>
<reference evidence="2" key="1">
    <citation type="submission" date="2021-01" db="EMBL/GenBank/DDBJ databases">
        <authorList>
            <person name="Corre E."/>
            <person name="Pelletier E."/>
            <person name="Niang G."/>
            <person name="Scheremetjew M."/>
            <person name="Finn R."/>
            <person name="Kale V."/>
            <person name="Holt S."/>
            <person name="Cochrane G."/>
            <person name="Meng A."/>
            <person name="Brown T."/>
            <person name="Cohen L."/>
        </authorList>
    </citation>
    <scope>NUCLEOTIDE SEQUENCE</scope>
    <source>
        <strain evidence="2">CCMP 410</strain>
    </source>
</reference>
<feature type="transmembrane region" description="Helical" evidence="1">
    <location>
        <begin position="87"/>
        <end position="110"/>
    </location>
</feature>
<feature type="transmembrane region" description="Helical" evidence="1">
    <location>
        <begin position="55"/>
        <end position="75"/>
    </location>
</feature>
<dbReference type="EMBL" id="HBGK01001335">
    <property type="protein sequence ID" value="CAD9271803.1"/>
    <property type="molecule type" value="Transcribed_RNA"/>
</dbReference>
<proteinExistence type="predicted"/>
<name>A0A7S1UN07_9STRA</name>
<gene>
    <name evidence="2" type="ORF">GOCE00092_LOCUS708</name>
</gene>
<evidence type="ECO:0000313" key="2">
    <source>
        <dbReference type="EMBL" id="CAD9271803.1"/>
    </source>
</evidence>
<keyword evidence="1" id="KW-1133">Transmembrane helix</keyword>
<sequence>MDSATTDAVTTFVPGTISSASIWISLSLAIHASHEAVVTPAYFDKLTGIQMQSKFQIWTQNTLLTLIGIQPFLMFLEHRGICRGTGIAMMTVGLLHPILDHIFFSFLLSAPKQQETYLQRPASSTALGVYFTTSLWQLWTVLGSKTQSFDHLTSKEWIGSILGGIAFTLFTGFAAFTQTVESKRLYYEQGKSKKK</sequence>
<evidence type="ECO:0000256" key="1">
    <source>
        <dbReference type="SAM" id="Phobius"/>
    </source>
</evidence>
<accession>A0A7S1UN07</accession>
<dbReference type="AlphaFoldDB" id="A0A7S1UN07"/>
<feature type="transmembrane region" description="Helical" evidence="1">
    <location>
        <begin position="157"/>
        <end position="176"/>
    </location>
</feature>